<dbReference type="Gene3D" id="3.30.300.20">
    <property type="match status" value="1"/>
</dbReference>
<dbReference type="Proteomes" id="UP000219439">
    <property type="component" value="Unassembled WGS sequence"/>
</dbReference>
<dbReference type="PANTHER" id="PTHR39624">
    <property type="entry name" value="PROTEIN INVOLVED IN RIMO-MEDIATED BETA-METHYLTHIOLATION OF RIBOSOMAL PROTEIN S12 YCAO"/>
    <property type="match status" value="1"/>
</dbReference>
<reference evidence="2 3" key="1">
    <citation type="submission" date="2017-09" db="EMBL/GenBank/DDBJ databases">
        <authorList>
            <person name="Ehlers B."/>
            <person name="Leendertz F.H."/>
        </authorList>
    </citation>
    <scope>NUCLEOTIDE SEQUENCE [LARGE SCALE GENOMIC DNA]</scope>
    <source>
        <strain evidence="2 3">DSM 18289</strain>
    </source>
</reference>
<dbReference type="InterPro" id="IPR000073">
    <property type="entry name" value="AB_hydrolase_1"/>
</dbReference>
<dbReference type="AlphaFoldDB" id="A0A285NDV9"/>
<dbReference type="Pfam" id="PF12697">
    <property type="entry name" value="Abhydrolase_6"/>
    <property type="match status" value="1"/>
</dbReference>
<name>A0A285NDV9_9HYPH</name>
<dbReference type="SUPFAM" id="SSF82784">
    <property type="entry name" value="OsmC-like"/>
    <property type="match status" value="1"/>
</dbReference>
<feature type="domain" description="AB hydrolase-1" evidence="1">
    <location>
        <begin position="37"/>
        <end position="138"/>
    </location>
</feature>
<dbReference type="SUPFAM" id="SSF53474">
    <property type="entry name" value="alpha/beta-Hydrolases"/>
    <property type="match status" value="1"/>
</dbReference>
<dbReference type="InterPro" id="IPR029058">
    <property type="entry name" value="AB_hydrolase_fold"/>
</dbReference>
<dbReference type="InterPro" id="IPR003718">
    <property type="entry name" value="OsmC/Ohr_fam"/>
</dbReference>
<evidence type="ECO:0000259" key="1">
    <source>
        <dbReference type="Pfam" id="PF12697"/>
    </source>
</evidence>
<evidence type="ECO:0000313" key="3">
    <source>
        <dbReference type="Proteomes" id="UP000219439"/>
    </source>
</evidence>
<dbReference type="InterPro" id="IPR036102">
    <property type="entry name" value="OsmC/Ohrsf"/>
</dbReference>
<dbReference type="Gene3D" id="3.40.50.1820">
    <property type="entry name" value="alpha/beta hydrolase"/>
    <property type="match status" value="1"/>
</dbReference>
<dbReference type="Pfam" id="PF02566">
    <property type="entry name" value="OsmC"/>
    <property type="match status" value="1"/>
</dbReference>
<proteinExistence type="predicted"/>
<evidence type="ECO:0000313" key="2">
    <source>
        <dbReference type="EMBL" id="SNZ07137.1"/>
    </source>
</evidence>
<sequence>MNKSTSTTQPLKFAGALGDELQARLDMPAGPVRATAIFAHCFTCSKDLFASRRIASELAGRGFAVLRFDFTGLGASGGDFSDTNFSSNISDLVHAADSLREVLEGPSLLVGHSLGGAAVLAAASQIPEVKAVATIGAPADVKHIEHSFKCQLDEIEEKGEAAVSLAGRPFTIKKQFLDDLKAHSQTDNIANMKKALMVLHSPLDDTVGIENAAEIFQAAKHPKSFVSLDNADHLLTRKEDAIYAANVITAWATRFLDLDHEPESVVPLGAVVAETGLGKFQNYVRVGHHTLLADEPKSVGGLDTGPTPYDYLATALGACTTMTLRMYADFKKLPVEHIETEVLHNKVHADDCTDCSDDDKAQKANRKGKIDRFERRITIKGDLPEKERQSLLRIADKCPVHQTMEHGSVVVTKFAEEV</sequence>
<dbReference type="EMBL" id="OBEL01000001">
    <property type="protein sequence ID" value="SNZ07137.1"/>
    <property type="molecule type" value="Genomic_DNA"/>
</dbReference>
<protein>
    <submittedName>
        <fullName evidence="2">Putative redox protein</fullName>
    </submittedName>
</protein>
<dbReference type="InterPro" id="IPR015946">
    <property type="entry name" value="KH_dom-like_a/b"/>
</dbReference>
<dbReference type="OrthoDB" id="9789573at2"/>
<dbReference type="PANTHER" id="PTHR39624:SF2">
    <property type="entry name" value="OSMC-LIKE PROTEIN"/>
    <property type="match status" value="1"/>
</dbReference>
<gene>
    <name evidence="2" type="ORF">SAMN06265368_0676</name>
</gene>
<keyword evidence="3" id="KW-1185">Reference proteome</keyword>
<accession>A0A285NDV9</accession>
<organism evidence="2 3">
    <name type="scientific">Cohaesibacter gelatinilyticus</name>
    <dbReference type="NCBI Taxonomy" id="372072"/>
    <lineage>
        <taxon>Bacteria</taxon>
        <taxon>Pseudomonadati</taxon>
        <taxon>Pseudomonadota</taxon>
        <taxon>Alphaproteobacteria</taxon>
        <taxon>Hyphomicrobiales</taxon>
        <taxon>Cohaesibacteraceae</taxon>
    </lineage>
</organism>